<dbReference type="PANTHER" id="PTHR30307:SF0">
    <property type="entry name" value="S-ADENOSYLMETHIONINE:TRNA RIBOSYLTRANSFERASE-ISOMERASE"/>
    <property type="match status" value="1"/>
</dbReference>
<dbReference type="FunFam" id="3.40.1780.10:FF:000001">
    <property type="entry name" value="S-adenosylmethionine:tRNA ribosyltransferase-isomerase"/>
    <property type="match status" value="1"/>
</dbReference>
<evidence type="ECO:0000256" key="11">
    <source>
        <dbReference type="ARBA" id="ARBA00069325"/>
    </source>
</evidence>
<comment type="caution">
    <text evidence="14">The sequence shown here is derived from an EMBL/GenBank/DDBJ whole genome shotgun (WGS) entry which is preliminary data.</text>
</comment>
<dbReference type="InterPro" id="IPR042118">
    <property type="entry name" value="QueA_dom1"/>
</dbReference>
<evidence type="ECO:0000256" key="12">
    <source>
        <dbReference type="ARBA" id="ARBA00076160"/>
    </source>
</evidence>
<dbReference type="NCBIfam" id="TIGR00113">
    <property type="entry name" value="queA"/>
    <property type="match status" value="1"/>
</dbReference>
<comment type="subcellular location">
    <subcellularLocation>
        <location evidence="1 13">Cytoplasm</location>
    </subcellularLocation>
</comment>
<dbReference type="NCBIfam" id="NF001140">
    <property type="entry name" value="PRK00147.1"/>
    <property type="match status" value="1"/>
</dbReference>
<comment type="similarity">
    <text evidence="9 13">Belongs to the QueA family.</text>
</comment>
<dbReference type="PANTHER" id="PTHR30307">
    <property type="entry name" value="S-ADENOSYLMETHIONINE:TRNA RIBOSYLTRANSFERASE-ISOMERASE"/>
    <property type="match status" value="1"/>
</dbReference>
<evidence type="ECO:0000256" key="7">
    <source>
        <dbReference type="ARBA" id="ARBA00022785"/>
    </source>
</evidence>
<comment type="catalytic activity">
    <reaction evidence="8 13">
        <text>7-aminomethyl-7-carbaguanosine(34) in tRNA + S-adenosyl-L-methionine = epoxyqueuosine(34) in tRNA + adenine + L-methionine + 2 H(+)</text>
        <dbReference type="Rhea" id="RHEA:32155"/>
        <dbReference type="Rhea" id="RHEA-COMP:10342"/>
        <dbReference type="Rhea" id="RHEA-COMP:18582"/>
        <dbReference type="ChEBI" id="CHEBI:15378"/>
        <dbReference type="ChEBI" id="CHEBI:16708"/>
        <dbReference type="ChEBI" id="CHEBI:57844"/>
        <dbReference type="ChEBI" id="CHEBI:59789"/>
        <dbReference type="ChEBI" id="CHEBI:82833"/>
        <dbReference type="ChEBI" id="CHEBI:194443"/>
        <dbReference type="EC" id="2.4.99.17"/>
    </reaction>
</comment>
<evidence type="ECO:0000313" key="14">
    <source>
        <dbReference type="EMBL" id="TDQ82373.1"/>
    </source>
</evidence>
<dbReference type="GO" id="GO:0005737">
    <property type="term" value="C:cytoplasm"/>
    <property type="evidence" value="ECO:0007669"/>
    <property type="project" value="UniProtKB-SubCell"/>
</dbReference>
<keyword evidence="14" id="KW-0413">Isomerase</keyword>
<sequence>MTSGQEKAKTPAMTGPRTPLTLSDFDFALPPERVALYPANPRDSARLLYVPAVPSGVGDGFGDFRVRDLPGLLQAGDLLISNDTRVIPAQLAGKRGTAGIEVTLIEDARVRDARAADAVRWWAFAKPGKKLKPGDTVTFGENFAATVVEKKPEGEILFDFGSDPVAFQANLARFGAMPLPPYIRKSRAVGSADASDYQTIFAARDGAVAAPTAGLHFTPELLAALERRGVEQHRVTLHVGAGTFLPVKVENIAEHRMHAEYGEVSAATADAVNRARAEGRRIVAIGTTSLRILESAAKDGRLLPFAGATDIFITPGYRFQIVDLLMTNFHLPKSTLFMLVAAFAGLERMRAAYAHAIAGSYRFFSYGDASLLECRR</sequence>
<keyword evidence="6 13" id="KW-0949">S-adenosyl-L-methionine</keyword>
<keyword evidence="7 13" id="KW-0671">Queuosine biosynthesis</keyword>
<comment type="function">
    <text evidence="13">Transfers and isomerizes the ribose moiety from AdoMet to the 7-aminomethyl group of 7-deazaguanine (preQ1-tRNA) to give epoxyqueuosine (oQ-tRNA).</text>
</comment>
<evidence type="ECO:0000256" key="13">
    <source>
        <dbReference type="HAMAP-Rule" id="MF_00113"/>
    </source>
</evidence>
<organism evidence="14 15">
    <name type="scientific">Dongia mobilis</name>
    <dbReference type="NCBI Taxonomy" id="578943"/>
    <lineage>
        <taxon>Bacteria</taxon>
        <taxon>Pseudomonadati</taxon>
        <taxon>Pseudomonadota</taxon>
        <taxon>Alphaproteobacteria</taxon>
        <taxon>Rhodospirillales</taxon>
        <taxon>Dongiaceae</taxon>
        <taxon>Dongia</taxon>
    </lineage>
</organism>
<keyword evidence="4 13" id="KW-0963">Cytoplasm</keyword>
<evidence type="ECO:0000256" key="9">
    <source>
        <dbReference type="ARBA" id="ARBA00061210"/>
    </source>
</evidence>
<proteinExistence type="inferred from homology"/>
<dbReference type="HAMAP" id="MF_00113">
    <property type="entry name" value="QueA"/>
    <property type="match status" value="1"/>
</dbReference>
<dbReference type="InterPro" id="IPR036100">
    <property type="entry name" value="QueA_sf"/>
</dbReference>
<dbReference type="EMBL" id="SNYW01000008">
    <property type="protein sequence ID" value="TDQ82373.1"/>
    <property type="molecule type" value="Genomic_DNA"/>
</dbReference>
<protein>
    <recommendedName>
        <fullName evidence="11 13">S-adenosylmethionine:tRNA ribosyltransferase-isomerase</fullName>
        <ecNumber evidence="10 13">2.4.99.17</ecNumber>
    </recommendedName>
    <alternativeName>
        <fullName evidence="12 13">Queuosine biosynthesis protein QueA</fullName>
    </alternativeName>
</protein>
<dbReference type="Gene3D" id="3.40.1780.10">
    <property type="entry name" value="QueA-like"/>
    <property type="match status" value="1"/>
</dbReference>
<dbReference type="Pfam" id="PF02547">
    <property type="entry name" value="Queuosine_synth"/>
    <property type="match status" value="1"/>
</dbReference>
<evidence type="ECO:0000256" key="1">
    <source>
        <dbReference type="ARBA" id="ARBA00004496"/>
    </source>
</evidence>
<evidence type="ECO:0000256" key="3">
    <source>
        <dbReference type="ARBA" id="ARBA00011245"/>
    </source>
</evidence>
<gene>
    <name evidence="13" type="primary">queA</name>
    <name evidence="14" type="ORF">A8950_2196</name>
</gene>
<name>A0A4R6WN81_9PROT</name>
<keyword evidence="15" id="KW-1185">Reference proteome</keyword>
<accession>A0A4R6WN81</accession>
<comment type="subunit">
    <text evidence="3 13">Monomer.</text>
</comment>
<reference evidence="14 15" key="1">
    <citation type="submission" date="2019-03" db="EMBL/GenBank/DDBJ databases">
        <title>Genomic Encyclopedia of Type Strains, Phase III (KMG-III): the genomes of soil and plant-associated and newly described type strains.</title>
        <authorList>
            <person name="Whitman W."/>
        </authorList>
    </citation>
    <scope>NUCLEOTIDE SEQUENCE [LARGE SCALE GENOMIC DNA]</scope>
    <source>
        <strain evidence="14 15">CGMCC 1.7660</strain>
    </source>
</reference>
<dbReference type="UniPathway" id="UPA00392"/>
<dbReference type="GO" id="GO:0008616">
    <property type="term" value="P:tRNA queuosine(34) biosynthetic process"/>
    <property type="evidence" value="ECO:0007669"/>
    <property type="project" value="UniProtKB-UniRule"/>
</dbReference>
<comment type="pathway">
    <text evidence="2 13">tRNA modification; tRNA-queuosine biosynthesis.</text>
</comment>
<dbReference type="Proteomes" id="UP000295783">
    <property type="component" value="Unassembled WGS sequence"/>
</dbReference>
<dbReference type="AlphaFoldDB" id="A0A4R6WN81"/>
<dbReference type="Gene3D" id="2.40.10.240">
    <property type="entry name" value="QueA-like"/>
    <property type="match status" value="1"/>
</dbReference>
<evidence type="ECO:0000256" key="5">
    <source>
        <dbReference type="ARBA" id="ARBA00022679"/>
    </source>
</evidence>
<keyword evidence="5 13" id="KW-0808">Transferase</keyword>
<evidence type="ECO:0000313" key="15">
    <source>
        <dbReference type="Proteomes" id="UP000295783"/>
    </source>
</evidence>
<dbReference type="SUPFAM" id="SSF111337">
    <property type="entry name" value="QueA-like"/>
    <property type="match status" value="1"/>
</dbReference>
<dbReference type="GO" id="GO:0051075">
    <property type="term" value="F:S-adenosylmethionine:tRNA ribosyltransferase-isomerase activity"/>
    <property type="evidence" value="ECO:0007669"/>
    <property type="project" value="UniProtKB-EC"/>
</dbReference>
<dbReference type="InterPro" id="IPR003699">
    <property type="entry name" value="QueA"/>
</dbReference>
<evidence type="ECO:0000256" key="10">
    <source>
        <dbReference type="ARBA" id="ARBA00066503"/>
    </source>
</evidence>
<evidence type="ECO:0000256" key="4">
    <source>
        <dbReference type="ARBA" id="ARBA00022490"/>
    </source>
</evidence>
<evidence type="ECO:0000256" key="6">
    <source>
        <dbReference type="ARBA" id="ARBA00022691"/>
    </source>
</evidence>
<evidence type="ECO:0000256" key="8">
    <source>
        <dbReference type="ARBA" id="ARBA00052751"/>
    </source>
</evidence>
<dbReference type="InterPro" id="IPR042119">
    <property type="entry name" value="QueA_dom2"/>
</dbReference>
<dbReference type="EC" id="2.4.99.17" evidence="10 13"/>
<evidence type="ECO:0000256" key="2">
    <source>
        <dbReference type="ARBA" id="ARBA00004691"/>
    </source>
</evidence>